<feature type="region of interest" description="Disordered" evidence="5">
    <location>
        <begin position="535"/>
        <end position="593"/>
    </location>
</feature>
<feature type="region of interest" description="Disordered" evidence="5">
    <location>
        <begin position="1"/>
        <end position="41"/>
    </location>
</feature>
<reference evidence="9" key="1">
    <citation type="submission" date="2015-09" db="EMBL/GenBank/DDBJ databases">
        <authorList>
            <consortium name="Pathogen Informatics"/>
        </authorList>
    </citation>
    <scope>NUCLEOTIDE SEQUENCE [LARGE SCALE GENOMIC DNA]</scope>
    <source>
        <strain evidence="9">Lake Konstanz</strain>
    </source>
</reference>
<feature type="region of interest" description="Disordered" evidence="5">
    <location>
        <begin position="1490"/>
        <end position="1517"/>
    </location>
</feature>
<dbReference type="InterPro" id="IPR013122">
    <property type="entry name" value="PKD1_2_channel"/>
</dbReference>
<feature type="region of interest" description="Disordered" evidence="5">
    <location>
        <begin position="222"/>
        <end position="245"/>
    </location>
</feature>
<dbReference type="GO" id="GO:0016020">
    <property type="term" value="C:membrane"/>
    <property type="evidence" value="ECO:0007669"/>
    <property type="project" value="UniProtKB-SubCell"/>
</dbReference>
<dbReference type="Gene3D" id="1.10.287.70">
    <property type="match status" value="1"/>
</dbReference>
<dbReference type="VEuPathDB" id="TriTrypDB:BSAL_71695"/>
<name>A0A0S4IY90_BODSA</name>
<feature type="transmembrane region" description="Helical" evidence="6">
    <location>
        <begin position="1058"/>
        <end position="1079"/>
    </location>
</feature>
<feature type="transmembrane region" description="Helical" evidence="6">
    <location>
        <begin position="1191"/>
        <end position="1213"/>
    </location>
</feature>
<gene>
    <name evidence="8" type="ORF">BSAL_71695</name>
</gene>
<dbReference type="Proteomes" id="UP000051952">
    <property type="component" value="Unassembled WGS sequence"/>
</dbReference>
<feature type="region of interest" description="Disordered" evidence="5">
    <location>
        <begin position="363"/>
        <end position="405"/>
    </location>
</feature>
<evidence type="ECO:0000256" key="1">
    <source>
        <dbReference type="ARBA" id="ARBA00004141"/>
    </source>
</evidence>
<evidence type="ECO:0000313" key="9">
    <source>
        <dbReference type="Proteomes" id="UP000051952"/>
    </source>
</evidence>
<sequence>MSDPLPPRIELTVDAGGAGDTTPRRPRSISDNHLMTPRDAKQLQVLHAKRKTSMDMNDIGATPPGQLFSPPLGPQGHSPGTSSLGRRATILHKHAALWNSRHRNHGMFSGNAAHDLSNRSAAAQVTLPKALQAAHAGGARTSPAASEGAWALRRRSSAPFAGGFRGGSLLTTPAEGGLHQLASHGCNPSISVGPLALPPPAAITHAQHTGADFRSAFTQDAEYDAKHSPGPRSSKSVSKLDDGDEAQYPDIPMMITVADFGALEARSATLGDRGFNAAKRKGSQSTPSTGVVNPLSVPSLITRKEKPRQDPLAQSASFNENGEPILIEVGGDGTSYARRRNSIPRASLGDNERLLSARRNRSFGGFDDRSGLNRDHSSGDDASAGVVTPRVSSMAPSGDRQSPQLNPILSVGMLGLEGTARSKPLVPHLSMGGLRQPIRSFRRQSYASPEAMQPTASIAALGEMRGGGPRAPRRRSMAKKPEFTPFEEFQKALDSAVDKSAPITDSAMRRHSSRASNNDLQFDFTGAFGPQLSHINSSIDLDGTQELPPKPGARGASPRRRRSGDNSESDDDGASSNTSGSRRGSFSRMSRTEERRLHNDFLITPSSTKDDHAALNVLDSEHGGSNPEDKKRRLREGLSEVEMHLYRSSLNPIPLQFVVEEVRQKVERDRMYTDLVYFIPFLLVFTFYFVGRDITENFYTTAKIRAVNTQQPTFARQVDVLNEFYRLDTQEYDGSQAVYQQGDGTDVNNQEFGPQILRMSKNAKIPYIYNVEDIMSKADILHWLSQVFVPSLWDCQNPDFHNNGVTNIGGNTVLVGAARIRSIRMKEGCADPNPELWRKTLVGNETWDLSCYDELDASNVDDSPYCNEENPAFSSTSSYDPRLQQTTQAHGSVAATETATSAFSSVQIDDIVYNETMYQFLQCEMSSTTGVSEQSVVNLRHPCSGHYVTLPFQASCNEVQATLDIMRPSLMDRVYPQEAESDVLYNLFGRYNSKVPTNSCSAFVFHESVRLVVVEYFSYSVSSDAFFRSRMILEMVKGGAIVPNHSIRAFRVWTTSSIFEVLLQGVVLIFVVNFVFRMLSDWSTSRRLSGSYFTYIKDPWNLIDVVNNVTLVASAILTALWWSASLGITISFNRQPRYPTELQNAEELYTTQVYCNAVNIILIYMKVLKFLRINDRLGIMTKTLGECQQDILSLMALFLFIHTGFSIMGTAVFGMSMNEFRSVGDSFVTLLLALLTGIDYDTMRSLQPTLTPLFFWLFIMTEVYLLLNFFIAILGEGFAQVNQSMHLPSLDLALLRFVDEFRMVFRWNYIRETLMNLTAKRKRSHIKALVEMHSCLEEHLRLSLLAVEDLRSHTSREHVPMHFRDMEWWLPKDIYNTLGRQYLLILWEDMLYAYNIKERLNSKSGERAELARAVQEGVREVAESFPDILSLEVQAEVIFDKLEKLPLKIVEWSIAQQQHATRLDQMNDNERRSARKAELLRRKSSQALFAQREATQNRQQRELDDALDDVAKPMFGK</sequence>
<protein>
    <submittedName>
        <fullName evidence="8">Cation channel protein, putative</fullName>
    </submittedName>
</protein>
<feature type="transmembrane region" description="Helical" evidence="6">
    <location>
        <begin position="1153"/>
        <end position="1171"/>
    </location>
</feature>
<feature type="transmembrane region" description="Helical" evidence="6">
    <location>
        <begin position="1220"/>
        <end position="1238"/>
    </location>
</feature>
<evidence type="ECO:0000259" key="7">
    <source>
        <dbReference type="Pfam" id="PF08016"/>
    </source>
</evidence>
<dbReference type="Pfam" id="PF08016">
    <property type="entry name" value="PKD_channel"/>
    <property type="match status" value="1"/>
</dbReference>
<keyword evidence="3 6" id="KW-1133">Transmembrane helix</keyword>
<feature type="region of interest" description="Disordered" evidence="5">
    <location>
        <begin position="55"/>
        <end position="84"/>
    </location>
</feature>
<comment type="subcellular location">
    <subcellularLocation>
        <location evidence="1">Membrane</location>
        <topology evidence="1">Multi-pass membrane protein</topology>
    </subcellularLocation>
</comment>
<evidence type="ECO:0000313" key="8">
    <source>
        <dbReference type="EMBL" id="CUG06117.1"/>
    </source>
</evidence>
<dbReference type="PANTHER" id="PTHR10877">
    <property type="entry name" value="POLYCYSTIN FAMILY MEMBER"/>
    <property type="match status" value="1"/>
</dbReference>
<feature type="transmembrane region" description="Helical" evidence="6">
    <location>
        <begin position="1253"/>
        <end position="1275"/>
    </location>
</feature>
<evidence type="ECO:0000256" key="6">
    <source>
        <dbReference type="SAM" id="Phobius"/>
    </source>
</evidence>
<evidence type="ECO:0000256" key="4">
    <source>
        <dbReference type="ARBA" id="ARBA00023136"/>
    </source>
</evidence>
<dbReference type="InterPro" id="IPR051223">
    <property type="entry name" value="Polycystin"/>
</dbReference>
<feature type="domain" description="Polycystin cation channel PKD1/PKD2" evidence="7">
    <location>
        <begin position="1054"/>
        <end position="1280"/>
    </location>
</feature>
<dbReference type="PANTHER" id="PTHR10877:SF183">
    <property type="entry name" value="AT14535P-RELATED"/>
    <property type="match status" value="1"/>
</dbReference>
<keyword evidence="4 6" id="KW-0472">Membrane</keyword>
<keyword evidence="2 6" id="KW-0812">Transmembrane</keyword>
<dbReference type="OrthoDB" id="444119at2759"/>
<proteinExistence type="predicted"/>
<accession>A0A0S4IY90</accession>
<feature type="compositionally biased region" description="Polar residues" evidence="5">
    <location>
        <begin position="390"/>
        <end position="405"/>
    </location>
</feature>
<evidence type="ECO:0000256" key="5">
    <source>
        <dbReference type="SAM" id="MobiDB-lite"/>
    </source>
</evidence>
<dbReference type="EMBL" id="CYKH01000562">
    <property type="protein sequence ID" value="CUG06117.1"/>
    <property type="molecule type" value="Genomic_DNA"/>
</dbReference>
<evidence type="ECO:0000256" key="2">
    <source>
        <dbReference type="ARBA" id="ARBA00022692"/>
    </source>
</evidence>
<feature type="transmembrane region" description="Helical" evidence="6">
    <location>
        <begin position="1109"/>
        <end position="1132"/>
    </location>
</feature>
<feature type="region of interest" description="Disordered" evidence="5">
    <location>
        <begin position="462"/>
        <end position="482"/>
    </location>
</feature>
<keyword evidence="9" id="KW-1185">Reference proteome</keyword>
<organism evidence="8 9">
    <name type="scientific">Bodo saltans</name>
    <name type="common">Flagellated protozoan</name>
    <dbReference type="NCBI Taxonomy" id="75058"/>
    <lineage>
        <taxon>Eukaryota</taxon>
        <taxon>Discoba</taxon>
        <taxon>Euglenozoa</taxon>
        <taxon>Kinetoplastea</taxon>
        <taxon>Metakinetoplastina</taxon>
        <taxon>Eubodonida</taxon>
        <taxon>Bodonidae</taxon>
        <taxon>Bodo</taxon>
    </lineage>
</organism>
<feature type="compositionally biased region" description="Basic and acidic residues" evidence="5">
    <location>
        <begin position="366"/>
        <end position="379"/>
    </location>
</feature>
<evidence type="ECO:0000256" key="3">
    <source>
        <dbReference type="ARBA" id="ARBA00022989"/>
    </source>
</evidence>
<feature type="compositionally biased region" description="Low complexity" evidence="5">
    <location>
        <begin position="574"/>
        <end position="589"/>
    </location>
</feature>